<reference evidence="10 11" key="1">
    <citation type="submission" date="2019-07" db="EMBL/GenBank/DDBJ databases">
        <title>Finished genome of Venturia effusa.</title>
        <authorList>
            <person name="Young C.A."/>
            <person name="Cox M.P."/>
            <person name="Ganley A.R.D."/>
            <person name="David W.J."/>
        </authorList>
    </citation>
    <scope>NUCLEOTIDE SEQUENCE [LARGE SCALE GENOMIC DNA]</scope>
    <source>
        <strain evidence="11">albino</strain>
    </source>
</reference>
<dbReference type="STRING" id="50376.A0A517LNY9"/>
<dbReference type="GO" id="GO:0008270">
    <property type="term" value="F:zinc ion binding"/>
    <property type="evidence" value="ECO:0007669"/>
    <property type="project" value="UniProtKB-KW"/>
</dbReference>
<dbReference type="OrthoDB" id="3939438at2759"/>
<name>A0A517LNY9_9PEZI</name>
<evidence type="ECO:0000256" key="5">
    <source>
        <dbReference type="ARBA" id="ARBA00023015"/>
    </source>
</evidence>
<dbReference type="Proteomes" id="UP000316270">
    <property type="component" value="Chromosome 17"/>
</dbReference>
<feature type="domain" description="C2H2-type" evidence="9">
    <location>
        <begin position="268"/>
        <end position="289"/>
    </location>
</feature>
<evidence type="ECO:0000256" key="1">
    <source>
        <dbReference type="ARBA" id="ARBA00004123"/>
    </source>
</evidence>
<dbReference type="EMBL" id="CP042201">
    <property type="protein sequence ID" value="QDS77350.1"/>
    <property type="molecule type" value="Genomic_DNA"/>
</dbReference>
<dbReference type="SMART" id="SM00355">
    <property type="entry name" value="ZnF_C2H2"/>
    <property type="match status" value="5"/>
</dbReference>
<keyword evidence="2" id="KW-0479">Metal-binding</keyword>
<dbReference type="InterPro" id="IPR013087">
    <property type="entry name" value="Znf_C2H2_type"/>
</dbReference>
<evidence type="ECO:0000313" key="10">
    <source>
        <dbReference type="EMBL" id="QDS77350.1"/>
    </source>
</evidence>
<dbReference type="AlphaFoldDB" id="A0A517LNY9"/>
<keyword evidence="11" id="KW-1185">Reference proteome</keyword>
<evidence type="ECO:0000256" key="3">
    <source>
        <dbReference type="ARBA" id="ARBA00022771"/>
    </source>
</evidence>
<sequence length="389" mass="44773">MSDDVVFDQAFFDEWDQRYRDFEQRDDASGSGRAGEDTLQDPAEPQLQSPQPFVFYNNLLNEGYHIDHNFTSGNQPSMVLTSDLIRDTSTISSPGPITTSQTRPKHRCPHIKCQHSKTTFERKSDLQRHLLKHGDNTFSCYAIGCTRRGVKSFHRHDKLREHVRRGHGHDTQYQCPVKDCHWRSLPLSLFILHLQSCHEPDLRDGVTGVWGPLLKVNSCPLKPCRKPLKHTTNLIIHVRKMHSERDRLAQSSAMAAASLDPISGEVICPICAKRFGKWFGAFEHVLLNHLVERDHFQSWTSLLNKAQNNRGQPGFTITYFLENRWLYCKETITCLDCPKRIESGTDYPVLGAHEAMYITTPELISNREAVLRLFPAFQWHPVFNDLKKT</sequence>
<evidence type="ECO:0000256" key="7">
    <source>
        <dbReference type="ARBA" id="ARBA00023242"/>
    </source>
</evidence>
<feature type="domain" description="C2H2-type" evidence="9">
    <location>
        <begin position="219"/>
        <end position="242"/>
    </location>
</feature>
<evidence type="ECO:0000256" key="6">
    <source>
        <dbReference type="ARBA" id="ARBA00023163"/>
    </source>
</evidence>
<protein>
    <recommendedName>
        <fullName evidence="9">C2H2-type domain-containing protein</fullName>
    </recommendedName>
</protein>
<evidence type="ECO:0000313" key="11">
    <source>
        <dbReference type="Proteomes" id="UP000316270"/>
    </source>
</evidence>
<keyword evidence="5" id="KW-0805">Transcription regulation</keyword>
<dbReference type="InterPro" id="IPR051061">
    <property type="entry name" value="Zinc_finger_trans_reg"/>
</dbReference>
<keyword evidence="6" id="KW-0804">Transcription</keyword>
<evidence type="ECO:0000256" key="4">
    <source>
        <dbReference type="ARBA" id="ARBA00022833"/>
    </source>
</evidence>
<accession>A0A517LNY9</accession>
<dbReference type="GO" id="GO:0006357">
    <property type="term" value="P:regulation of transcription by RNA polymerase II"/>
    <property type="evidence" value="ECO:0007669"/>
    <property type="project" value="TreeGrafter"/>
</dbReference>
<comment type="subcellular location">
    <subcellularLocation>
        <location evidence="1">Nucleus</location>
    </subcellularLocation>
</comment>
<keyword evidence="7" id="KW-0539">Nucleus</keyword>
<dbReference type="PANTHER" id="PTHR46179">
    <property type="entry name" value="ZINC FINGER PROTEIN"/>
    <property type="match status" value="1"/>
</dbReference>
<keyword evidence="3" id="KW-0863">Zinc-finger</keyword>
<dbReference type="GO" id="GO:0005634">
    <property type="term" value="C:nucleus"/>
    <property type="evidence" value="ECO:0007669"/>
    <property type="project" value="UniProtKB-SubCell"/>
</dbReference>
<dbReference type="PROSITE" id="PS00028">
    <property type="entry name" value="ZINC_FINGER_C2H2_1"/>
    <property type="match status" value="2"/>
</dbReference>
<evidence type="ECO:0000256" key="2">
    <source>
        <dbReference type="ARBA" id="ARBA00022723"/>
    </source>
</evidence>
<feature type="region of interest" description="Disordered" evidence="8">
    <location>
        <begin position="22"/>
        <end position="49"/>
    </location>
</feature>
<keyword evidence="4" id="KW-0862">Zinc</keyword>
<evidence type="ECO:0000256" key="8">
    <source>
        <dbReference type="SAM" id="MobiDB-lite"/>
    </source>
</evidence>
<proteinExistence type="predicted"/>
<gene>
    <name evidence="10" type="ORF">FKW77_005350</name>
</gene>
<dbReference type="PANTHER" id="PTHR46179:SF13">
    <property type="entry name" value="C2H2-TYPE DOMAIN-CONTAINING PROTEIN"/>
    <property type="match status" value="1"/>
</dbReference>
<evidence type="ECO:0000259" key="9">
    <source>
        <dbReference type="PROSITE" id="PS00028"/>
    </source>
</evidence>
<organism evidence="10 11">
    <name type="scientific">Venturia effusa</name>
    <dbReference type="NCBI Taxonomy" id="50376"/>
    <lineage>
        <taxon>Eukaryota</taxon>
        <taxon>Fungi</taxon>
        <taxon>Dikarya</taxon>
        <taxon>Ascomycota</taxon>
        <taxon>Pezizomycotina</taxon>
        <taxon>Dothideomycetes</taxon>
        <taxon>Pleosporomycetidae</taxon>
        <taxon>Venturiales</taxon>
        <taxon>Venturiaceae</taxon>
        <taxon>Venturia</taxon>
    </lineage>
</organism>